<evidence type="ECO:0000256" key="1">
    <source>
        <dbReference type="ARBA" id="ARBA00004123"/>
    </source>
</evidence>
<evidence type="ECO:0000259" key="7">
    <source>
        <dbReference type="SMART" id="SM01370"/>
    </source>
</evidence>
<evidence type="ECO:0000256" key="5">
    <source>
        <dbReference type="ARBA" id="ARBA00023242"/>
    </source>
</evidence>
<gene>
    <name evidence="8" type="ORF">PSACC_02422</name>
</gene>
<dbReference type="PANTHER" id="PTHR12228">
    <property type="entry name" value="TRANSCRIPTION INITIATION FACTOR TFIID 55 KD SUBUNIT-RELATED"/>
    <property type="match status" value="1"/>
</dbReference>
<organism evidence="8 9">
    <name type="scientific">Paramicrosporidium saccamoebae</name>
    <dbReference type="NCBI Taxonomy" id="1246581"/>
    <lineage>
        <taxon>Eukaryota</taxon>
        <taxon>Fungi</taxon>
        <taxon>Fungi incertae sedis</taxon>
        <taxon>Cryptomycota</taxon>
        <taxon>Cryptomycota incertae sedis</taxon>
        <taxon>Paramicrosporidium</taxon>
    </lineage>
</organism>
<keyword evidence="5" id="KW-0539">Nucleus</keyword>
<dbReference type="EMBL" id="MTSL01000159">
    <property type="protein sequence ID" value="PJF17759.1"/>
    <property type="molecule type" value="Genomic_DNA"/>
</dbReference>
<dbReference type="InterPro" id="IPR037817">
    <property type="entry name" value="TAF7"/>
</dbReference>
<dbReference type="STRING" id="1246581.A0A2H9TJ22"/>
<dbReference type="InterPro" id="IPR006751">
    <property type="entry name" value="TAFII55_prot_cons_reg"/>
</dbReference>
<dbReference type="GO" id="GO:0016251">
    <property type="term" value="F:RNA polymerase II general transcription initiation factor activity"/>
    <property type="evidence" value="ECO:0007669"/>
    <property type="project" value="TreeGrafter"/>
</dbReference>
<comment type="caution">
    <text evidence="8">The sequence shown here is derived from an EMBL/GenBank/DDBJ whole genome shotgun (WGS) entry which is preliminary data.</text>
</comment>
<reference evidence="8 9" key="1">
    <citation type="submission" date="2016-10" db="EMBL/GenBank/DDBJ databases">
        <title>The genome of Paramicrosporidium saccamoebae is the missing link in understanding Cryptomycota and Microsporidia evolution.</title>
        <authorList>
            <person name="Quandt C.A."/>
            <person name="Beaudet D."/>
            <person name="Corsaro D."/>
            <person name="Michel R."/>
            <person name="Corradi N."/>
            <person name="James T."/>
        </authorList>
    </citation>
    <scope>NUCLEOTIDE SEQUENCE [LARGE SCALE GENOMIC DNA]</scope>
    <source>
        <strain evidence="8 9">KSL3</strain>
    </source>
</reference>
<evidence type="ECO:0000256" key="3">
    <source>
        <dbReference type="ARBA" id="ARBA00023015"/>
    </source>
</evidence>
<dbReference type="CDD" id="cd08047">
    <property type="entry name" value="TAF7"/>
    <property type="match status" value="1"/>
</dbReference>
<keyword evidence="4" id="KW-0804">Transcription</keyword>
<keyword evidence="3" id="KW-0805">Transcription regulation</keyword>
<feature type="region of interest" description="Disordered" evidence="6">
    <location>
        <begin position="195"/>
        <end position="268"/>
    </location>
</feature>
<evidence type="ECO:0000313" key="9">
    <source>
        <dbReference type="Proteomes" id="UP000240830"/>
    </source>
</evidence>
<evidence type="ECO:0000256" key="4">
    <source>
        <dbReference type="ARBA" id="ARBA00023163"/>
    </source>
</evidence>
<protein>
    <recommendedName>
        <fullName evidence="7">TAFII55 protein conserved region domain-containing protein</fullName>
    </recommendedName>
</protein>
<keyword evidence="9" id="KW-1185">Reference proteome</keyword>
<comment type="similarity">
    <text evidence="2">Belongs to the TAF7 family.</text>
</comment>
<comment type="subcellular location">
    <subcellularLocation>
        <location evidence="1">Nucleus</location>
    </subcellularLocation>
</comment>
<dbReference type="Proteomes" id="UP000240830">
    <property type="component" value="Unassembled WGS sequence"/>
</dbReference>
<dbReference type="GO" id="GO:0051123">
    <property type="term" value="P:RNA polymerase II preinitiation complex assembly"/>
    <property type="evidence" value="ECO:0007669"/>
    <property type="project" value="TreeGrafter"/>
</dbReference>
<feature type="domain" description="TAFII55 protein conserved region" evidence="7">
    <location>
        <begin position="28"/>
        <end position="178"/>
    </location>
</feature>
<evidence type="ECO:0000313" key="8">
    <source>
        <dbReference type="EMBL" id="PJF17759.1"/>
    </source>
</evidence>
<evidence type="ECO:0000256" key="2">
    <source>
        <dbReference type="ARBA" id="ARBA00009368"/>
    </source>
</evidence>
<dbReference type="GO" id="GO:0005669">
    <property type="term" value="C:transcription factor TFIID complex"/>
    <property type="evidence" value="ECO:0007669"/>
    <property type="project" value="InterPro"/>
</dbReference>
<feature type="compositionally biased region" description="Acidic residues" evidence="6">
    <location>
        <begin position="207"/>
        <end position="234"/>
    </location>
</feature>
<dbReference type="Pfam" id="PF04658">
    <property type="entry name" value="TAFII55_N"/>
    <property type="match status" value="1"/>
</dbReference>
<dbReference type="SMART" id="SM01370">
    <property type="entry name" value="TAFII55_N"/>
    <property type="match status" value="1"/>
</dbReference>
<evidence type="ECO:0000256" key="6">
    <source>
        <dbReference type="SAM" id="MobiDB-lite"/>
    </source>
</evidence>
<name>A0A2H9TJ22_9FUNG</name>
<dbReference type="AlphaFoldDB" id="A0A2H9TJ22"/>
<accession>A0A2H9TJ22</accession>
<dbReference type="OrthoDB" id="153872at2759"/>
<dbReference type="PANTHER" id="PTHR12228:SF0">
    <property type="entry name" value="TATA-BOX BINDING PROTEIN ASSOCIATED FACTOR 7"/>
    <property type="match status" value="1"/>
</dbReference>
<sequence>MTDGTASQMTLKIRIGGLVESPPFPYTYEEQFILRFPPSVAAELREELRESSQPDDLSITFTDTRRAQVSFHGRMYVGVLVDLPTILETHRTFDRSQYYKTADICQMLLVMPDGPETQAKIQHYEANGWQHPDGLTPPLKDVRTRRFSRTASYGKQKDVEAIEKRVQALLDRDTAAASSSFTIYDSMGKTLLVGGATDGKFEPPEEGKEEDEEESDDEFAAELEEAMLAEDAMEVETQTESAAPIEDGGQEMPAEEQEAPTPEPPMPVQSTAVKELQAKIDERKAQLASVTNPMIKARLADVIRQLEEDLYSRL</sequence>
<proteinExistence type="inferred from homology"/>